<sequence length="102" mass="11392">MAASETPVARHNVRWRFAPLGSFMLQPEHIESPAVMAEARSATGQAHAVRRKRSVRFGDASWVIDAFLFRGKYAACIRDGESFRRQCSYSKNSAHPGTLLNV</sequence>
<proteinExistence type="predicted"/>
<organism evidence="1">
    <name type="scientific">Calcidiscus leptoporus</name>
    <dbReference type="NCBI Taxonomy" id="127549"/>
    <lineage>
        <taxon>Eukaryota</taxon>
        <taxon>Haptista</taxon>
        <taxon>Haptophyta</taxon>
        <taxon>Prymnesiophyceae</taxon>
        <taxon>Coccolithales</taxon>
        <taxon>Calcidiscaceae</taxon>
        <taxon>Calcidiscus</taxon>
    </lineage>
</organism>
<evidence type="ECO:0000313" key="1">
    <source>
        <dbReference type="EMBL" id="CAD8539676.1"/>
    </source>
</evidence>
<protein>
    <submittedName>
        <fullName evidence="1">Uncharacterized protein</fullName>
    </submittedName>
</protein>
<gene>
    <name evidence="1" type="ORF">CLEP1334_LOCUS14959</name>
</gene>
<reference evidence="1" key="1">
    <citation type="submission" date="2021-01" db="EMBL/GenBank/DDBJ databases">
        <authorList>
            <person name="Corre E."/>
            <person name="Pelletier E."/>
            <person name="Niang G."/>
            <person name="Scheremetjew M."/>
            <person name="Finn R."/>
            <person name="Kale V."/>
            <person name="Holt S."/>
            <person name="Cochrane G."/>
            <person name="Meng A."/>
            <person name="Brown T."/>
            <person name="Cohen L."/>
        </authorList>
    </citation>
    <scope>NUCLEOTIDE SEQUENCE</scope>
    <source>
        <strain evidence="1">RCC1130</strain>
    </source>
</reference>
<dbReference type="AlphaFoldDB" id="A0A7S0NYU5"/>
<dbReference type="EMBL" id="HBER01029810">
    <property type="protein sequence ID" value="CAD8539676.1"/>
    <property type="molecule type" value="Transcribed_RNA"/>
</dbReference>
<accession>A0A7S0NYU5</accession>
<name>A0A7S0NYU5_9EUKA</name>